<comment type="caution">
    <text evidence="6">The sequence shown here is derived from an EMBL/GenBank/DDBJ whole genome shotgun (WGS) entry which is preliminary data.</text>
</comment>
<dbReference type="PANTHER" id="PTHR36307:SF1">
    <property type="entry name" value="FLAGELLA BASAL BODY P-RING FORMATION PROTEIN FLGA"/>
    <property type="match status" value="1"/>
</dbReference>
<evidence type="ECO:0000256" key="3">
    <source>
        <dbReference type="ARBA" id="ARBA00022764"/>
    </source>
</evidence>
<evidence type="ECO:0000256" key="2">
    <source>
        <dbReference type="ARBA" id="ARBA00022729"/>
    </source>
</evidence>
<keyword evidence="6" id="KW-0966">Cell projection</keyword>
<organism evidence="6 7">
    <name type="scientific">Duganella guangzhouensis</name>
    <dbReference type="NCBI Taxonomy" id="2666084"/>
    <lineage>
        <taxon>Bacteria</taxon>
        <taxon>Pseudomonadati</taxon>
        <taxon>Pseudomonadota</taxon>
        <taxon>Betaproteobacteria</taxon>
        <taxon>Burkholderiales</taxon>
        <taxon>Oxalobacteraceae</taxon>
        <taxon>Telluria group</taxon>
        <taxon>Duganella</taxon>
    </lineage>
</organism>
<reference evidence="6 7" key="1">
    <citation type="submission" date="2019-11" db="EMBL/GenBank/DDBJ databases">
        <title>Novel species isolated from a subtropical stream in China.</title>
        <authorList>
            <person name="Lu H."/>
        </authorList>
    </citation>
    <scope>NUCLEOTIDE SEQUENCE [LARGE SCALE GENOMIC DNA]</scope>
    <source>
        <strain evidence="6 7">FT80W</strain>
    </source>
</reference>
<keyword evidence="4" id="KW-1005">Bacterial flagellum biogenesis</keyword>
<evidence type="ECO:0000256" key="4">
    <source>
        <dbReference type="RuleBase" id="RU362063"/>
    </source>
</evidence>
<protein>
    <recommendedName>
        <fullName evidence="4">Flagella basal body P-ring formation protein FlgA</fullName>
    </recommendedName>
</protein>
<comment type="function">
    <text evidence="4">Involved in the assembly process of the P-ring formation. It may associate with FlgF on the rod constituting a structure essential for the P-ring assembly or may act as a modulator protein for the P-ring assembly.</text>
</comment>
<dbReference type="InterPro" id="IPR017585">
    <property type="entry name" value="SAF_FlgA"/>
</dbReference>
<dbReference type="EMBL" id="WKJK01000005">
    <property type="protein sequence ID" value="MRW90739.1"/>
    <property type="molecule type" value="Genomic_DNA"/>
</dbReference>
<keyword evidence="6" id="KW-0282">Flagellum</keyword>
<dbReference type="InterPro" id="IPR013974">
    <property type="entry name" value="SAF"/>
</dbReference>
<keyword evidence="7" id="KW-1185">Reference proteome</keyword>
<proteinExistence type="inferred from homology"/>
<dbReference type="AlphaFoldDB" id="A0A6I2L348"/>
<dbReference type="GO" id="GO:0044780">
    <property type="term" value="P:bacterial-type flagellum assembly"/>
    <property type="evidence" value="ECO:0007669"/>
    <property type="project" value="InterPro"/>
</dbReference>
<accession>A0A6I2L348</accession>
<evidence type="ECO:0000313" key="6">
    <source>
        <dbReference type="EMBL" id="MRW90739.1"/>
    </source>
</evidence>
<evidence type="ECO:0000256" key="1">
    <source>
        <dbReference type="ARBA" id="ARBA00004418"/>
    </source>
</evidence>
<evidence type="ECO:0000259" key="5">
    <source>
        <dbReference type="SMART" id="SM00858"/>
    </source>
</evidence>
<keyword evidence="3 4" id="KW-0574">Periplasm</keyword>
<dbReference type="Pfam" id="PF13144">
    <property type="entry name" value="ChapFlgA"/>
    <property type="match status" value="1"/>
</dbReference>
<name>A0A6I2L348_9BURK</name>
<comment type="subcellular location">
    <subcellularLocation>
        <location evidence="1 4">Periplasm</location>
    </subcellularLocation>
</comment>
<dbReference type="PANTHER" id="PTHR36307">
    <property type="entry name" value="FLAGELLA BASAL BODY P-RING FORMATION PROTEIN FLGA"/>
    <property type="match status" value="1"/>
</dbReference>
<gene>
    <name evidence="6" type="primary">flgA</name>
    <name evidence="6" type="ORF">GJ699_12130</name>
</gene>
<keyword evidence="6" id="KW-0969">Cilium</keyword>
<keyword evidence="2" id="KW-0732">Signal</keyword>
<dbReference type="CDD" id="cd11614">
    <property type="entry name" value="SAF_CpaB_FlgA_like"/>
    <property type="match status" value="1"/>
</dbReference>
<dbReference type="NCBIfam" id="TIGR03170">
    <property type="entry name" value="flgA_cterm"/>
    <property type="match status" value="1"/>
</dbReference>
<sequence length="249" mass="26114">MFNKSIVTVSGGMLLFCIPLFNVFSAPMPVAAEQVPLLVEAAAQKHLARWAEAAGLSEPQFSVTVLPGNRPLAACGQPVTVQAADTRQAARMRFIAVCAGNGGWRYEFSVRAQISARVAVAASDVPSGRALVDEEVLLERHDISAIGDSIADPADAVGLSGKRTLRAGELLRKAMLMAPILIKRGEPVRIVARREQIEVSMAGEALDAGARGDSIRVRNANGATIRARVTGAGTVEPASVPVTASPPSE</sequence>
<dbReference type="Proteomes" id="UP000433309">
    <property type="component" value="Unassembled WGS sequence"/>
</dbReference>
<evidence type="ECO:0000313" key="7">
    <source>
        <dbReference type="Proteomes" id="UP000433309"/>
    </source>
</evidence>
<dbReference type="Gene3D" id="2.30.30.760">
    <property type="match status" value="1"/>
</dbReference>
<comment type="similarity">
    <text evidence="4">Belongs to the FlgA family.</text>
</comment>
<dbReference type="InterPro" id="IPR039246">
    <property type="entry name" value="Flagellar_FlgA"/>
</dbReference>
<feature type="domain" description="SAF" evidence="5">
    <location>
        <begin position="116"/>
        <end position="177"/>
    </location>
</feature>
<dbReference type="SMART" id="SM00858">
    <property type="entry name" value="SAF"/>
    <property type="match status" value="1"/>
</dbReference>
<dbReference type="GO" id="GO:0042597">
    <property type="term" value="C:periplasmic space"/>
    <property type="evidence" value="ECO:0007669"/>
    <property type="project" value="UniProtKB-SubCell"/>
</dbReference>
<dbReference type="Gene3D" id="3.90.1210.10">
    <property type="entry name" value="Antifreeze-like/N-acetylneuraminic acid synthase C-terminal domain"/>
    <property type="match status" value="1"/>
</dbReference>